<reference evidence="1 2" key="1">
    <citation type="submission" date="2016-10" db="EMBL/GenBank/DDBJ databases">
        <authorList>
            <person name="de Groot N.N."/>
        </authorList>
    </citation>
    <scope>NUCLEOTIDE SEQUENCE [LARGE SCALE GENOMIC DNA]</scope>
    <source>
        <strain evidence="1 2">CGMCC 4.5739</strain>
    </source>
</reference>
<organism evidence="1 2">
    <name type="scientific">Streptomyces aidingensis</name>
    <dbReference type="NCBI Taxonomy" id="910347"/>
    <lineage>
        <taxon>Bacteria</taxon>
        <taxon>Bacillati</taxon>
        <taxon>Actinomycetota</taxon>
        <taxon>Actinomycetes</taxon>
        <taxon>Kitasatosporales</taxon>
        <taxon>Streptomycetaceae</taxon>
        <taxon>Streptomyces</taxon>
    </lineage>
</organism>
<dbReference type="Proteomes" id="UP000199207">
    <property type="component" value="Unassembled WGS sequence"/>
</dbReference>
<protein>
    <submittedName>
        <fullName evidence="1">Uncharacterized protein</fullName>
    </submittedName>
</protein>
<dbReference type="AlphaFoldDB" id="A0A1I1PWI8"/>
<dbReference type="RefSeq" id="WP_093839931.1">
    <property type="nucleotide sequence ID" value="NZ_FOLM01000010.1"/>
</dbReference>
<gene>
    <name evidence="1" type="ORF">SAMN05421773_11090</name>
</gene>
<dbReference type="EMBL" id="FOLM01000010">
    <property type="protein sequence ID" value="SFD14032.1"/>
    <property type="molecule type" value="Genomic_DNA"/>
</dbReference>
<evidence type="ECO:0000313" key="2">
    <source>
        <dbReference type="Proteomes" id="UP000199207"/>
    </source>
</evidence>
<sequence length="137" mass="15413">MGLTVLFRDPDRRAARRFAKTAKIGTTYYYAATVHLYPPFGDMRLLDTIVFDRRHILDGTPSRGAFSAESYWLTCGPLYANRNDPAIRNLKTIKEWEAEAAARSDAYARSGALDRDLAKQLAAYRTNRDKALATAAH</sequence>
<accession>A0A1I1PWI8</accession>
<name>A0A1I1PWI8_9ACTN</name>
<keyword evidence="2" id="KW-1185">Reference proteome</keyword>
<evidence type="ECO:0000313" key="1">
    <source>
        <dbReference type="EMBL" id="SFD14032.1"/>
    </source>
</evidence>
<proteinExistence type="predicted"/>
<dbReference type="STRING" id="910347.SAMN05421773_11090"/>